<evidence type="ECO:0000259" key="10">
    <source>
        <dbReference type="Pfam" id="PF02875"/>
    </source>
</evidence>
<dbReference type="GO" id="GO:0005524">
    <property type="term" value="F:ATP binding"/>
    <property type="evidence" value="ECO:0007669"/>
    <property type="project" value="UniProtKB-KW"/>
</dbReference>
<dbReference type="InterPro" id="IPR050061">
    <property type="entry name" value="MurCDEF_pg_biosynth"/>
</dbReference>
<evidence type="ECO:0000313" key="13">
    <source>
        <dbReference type="Proteomes" id="UP000315825"/>
    </source>
</evidence>
<dbReference type="Pfam" id="PF08245">
    <property type="entry name" value="Mur_ligase_M"/>
    <property type="match status" value="1"/>
</dbReference>
<dbReference type="Gene3D" id="3.40.1190.10">
    <property type="entry name" value="Mur-like, catalytic domain"/>
    <property type="match status" value="1"/>
</dbReference>
<feature type="domain" description="Mur ligase C-terminal" evidence="10">
    <location>
        <begin position="300"/>
        <end position="370"/>
    </location>
</feature>
<evidence type="ECO:0000256" key="2">
    <source>
        <dbReference type="ARBA" id="ARBA00022618"/>
    </source>
</evidence>
<dbReference type="Gene3D" id="3.90.190.20">
    <property type="entry name" value="Mur ligase, C-terminal domain"/>
    <property type="match status" value="1"/>
</dbReference>
<evidence type="ECO:0000256" key="6">
    <source>
        <dbReference type="ARBA" id="ARBA00022984"/>
    </source>
</evidence>
<keyword evidence="3" id="KW-0547">Nucleotide-binding</keyword>
<keyword evidence="7" id="KW-0131">Cell cycle</keyword>
<protein>
    <submittedName>
        <fullName evidence="12">UDP-N-acetylmuramate:L-alanyl-gamma-D-glutamyl-meso-diaminopimelate ligase</fullName>
    </submittedName>
</protein>
<evidence type="ECO:0000259" key="9">
    <source>
        <dbReference type="Pfam" id="PF01225"/>
    </source>
</evidence>
<dbReference type="InterPro" id="IPR004101">
    <property type="entry name" value="Mur_ligase_C"/>
</dbReference>
<name>A0A520MWU7_9GAMM</name>
<dbReference type="AlphaFoldDB" id="A0A520MWU7"/>
<dbReference type="SUPFAM" id="SSF51984">
    <property type="entry name" value="MurCD N-terminal domain"/>
    <property type="match status" value="1"/>
</dbReference>
<dbReference type="InterPro" id="IPR036615">
    <property type="entry name" value="Mur_ligase_C_dom_sf"/>
</dbReference>
<keyword evidence="5" id="KW-0133">Cell shape</keyword>
<dbReference type="Proteomes" id="UP000315825">
    <property type="component" value="Unassembled WGS sequence"/>
</dbReference>
<dbReference type="GO" id="GO:0051301">
    <property type="term" value="P:cell division"/>
    <property type="evidence" value="ECO:0007669"/>
    <property type="project" value="UniProtKB-KW"/>
</dbReference>
<dbReference type="SUPFAM" id="SSF53244">
    <property type="entry name" value="MurD-like peptide ligases, peptide-binding domain"/>
    <property type="match status" value="1"/>
</dbReference>
<organism evidence="12 13">
    <name type="scientific">SAR86 cluster bacterium</name>
    <dbReference type="NCBI Taxonomy" id="2030880"/>
    <lineage>
        <taxon>Bacteria</taxon>
        <taxon>Pseudomonadati</taxon>
        <taxon>Pseudomonadota</taxon>
        <taxon>Gammaproteobacteria</taxon>
        <taxon>SAR86 cluster</taxon>
    </lineage>
</organism>
<keyword evidence="8" id="KW-0961">Cell wall biogenesis/degradation</keyword>
<evidence type="ECO:0000256" key="8">
    <source>
        <dbReference type="ARBA" id="ARBA00023316"/>
    </source>
</evidence>
<accession>A0A520MWU7</accession>
<gene>
    <name evidence="12" type="ORF">EVA92_04695</name>
</gene>
<keyword evidence="1 12" id="KW-0436">Ligase</keyword>
<dbReference type="SUPFAM" id="SSF53623">
    <property type="entry name" value="MurD-like peptide ligases, catalytic domain"/>
    <property type="match status" value="1"/>
</dbReference>
<comment type="caution">
    <text evidence="12">The sequence shown here is derived from an EMBL/GenBank/DDBJ whole genome shotgun (WGS) entry which is preliminary data.</text>
</comment>
<evidence type="ECO:0000256" key="7">
    <source>
        <dbReference type="ARBA" id="ARBA00023306"/>
    </source>
</evidence>
<keyword evidence="2" id="KW-0132">Cell division</keyword>
<reference evidence="12 13" key="1">
    <citation type="submission" date="2019-02" db="EMBL/GenBank/DDBJ databases">
        <title>Prokaryotic population dynamics and viral predation in marine succession experiment using metagenomics: the confinement effect.</title>
        <authorList>
            <person name="Haro-Moreno J.M."/>
            <person name="Rodriguez-Valera F."/>
            <person name="Lopez-Perez M."/>
        </authorList>
    </citation>
    <scope>NUCLEOTIDE SEQUENCE [LARGE SCALE GENOMIC DNA]</scope>
    <source>
        <strain evidence="12">MED-G159</strain>
    </source>
</reference>
<dbReference type="EMBL" id="SHBE01000012">
    <property type="protein sequence ID" value="RZO25702.1"/>
    <property type="molecule type" value="Genomic_DNA"/>
</dbReference>
<keyword evidence="6" id="KW-0573">Peptidoglycan synthesis</keyword>
<sequence>MHFSFELSYTPFSITKSMKLFFLGISGTLMGNLALIAKELGHEVEGADAKVYPPMSDQLKKANISFLEGFTKENFREADKYIIGNVVSRGNELLEYILDADKNIESGPAWLYENILKDREVIAISGTHGKTSVTTMIAHGLNALDVNPGYLIAGVPLGAMNSFNLGSNKNFIIEADEYDTCYFDKNPKFLHYHPKLLVVNNIEFDHADIFNNIEQIEGRFIELMQSMNAESSVLINASGVRQKFLERINSTEIQCSVTEIKAGGKDFHEANLNISKAVIKIISNLQKDVDVFINFSGVKRRFETIFNNEKFTIIDDFAHHPTAIEKALEKVESEFKNVVLILEFGSNTMKRGLHNEEIKKILETRETYLVNVSKEQQVFFDNCTILEKSNLADLLIGRDSDHTAILMCSNKNFLGLQKDLVSLISSQTNK</sequence>
<feature type="domain" description="Mur ligase N-terminal catalytic" evidence="9">
    <location>
        <begin position="22"/>
        <end position="113"/>
    </location>
</feature>
<dbReference type="Pfam" id="PF02875">
    <property type="entry name" value="Mur_ligase_C"/>
    <property type="match status" value="1"/>
</dbReference>
<proteinExistence type="predicted"/>
<dbReference type="PANTHER" id="PTHR43445:SF5">
    <property type="entry name" value="UDP-N-ACETYLMURAMATE--L-ALANYL-GAMMA-D-GLUTAMYL-MESO-2,6-DIAMINOHEPTANDIOATE LIGASE"/>
    <property type="match status" value="1"/>
</dbReference>
<dbReference type="GO" id="GO:0071555">
    <property type="term" value="P:cell wall organization"/>
    <property type="evidence" value="ECO:0007669"/>
    <property type="project" value="UniProtKB-KW"/>
</dbReference>
<evidence type="ECO:0000256" key="4">
    <source>
        <dbReference type="ARBA" id="ARBA00022840"/>
    </source>
</evidence>
<evidence type="ECO:0000256" key="5">
    <source>
        <dbReference type="ARBA" id="ARBA00022960"/>
    </source>
</evidence>
<dbReference type="GO" id="GO:0008360">
    <property type="term" value="P:regulation of cell shape"/>
    <property type="evidence" value="ECO:0007669"/>
    <property type="project" value="UniProtKB-KW"/>
</dbReference>
<dbReference type="InterPro" id="IPR036565">
    <property type="entry name" value="Mur-like_cat_sf"/>
</dbReference>
<dbReference type="InterPro" id="IPR000713">
    <property type="entry name" value="Mur_ligase_N"/>
</dbReference>
<feature type="domain" description="Mur ligase central" evidence="11">
    <location>
        <begin position="124"/>
        <end position="297"/>
    </location>
</feature>
<dbReference type="PANTHER" id="PTHR43445">
    <property type="entry name" value="UDP-N-ACETYLMURAMATE--L-ALANINE LIGASE-RELATED"/>
    <property type="match status" value="1"/>
</dbReference>
<dbReference type="Pfam" id="PF01225">
    <property type="entry name" value="Mur_ligase"/>
    <property type="match status" value="1"/>
</dbReference>
<evidence type="ECO:0000256" key="1">
    <source>
        <dbReference type="ARBA" id="ARBA00022598"/>
    </source>
</evidence>
<evidence type="ECO:0000256" key="3">
    <source>
        <dbReference type="ARBA" id="ARBA00022741"/>
    </source>
</evidence>
<dbReference type="GO" id="GO:0009252">
    <property type="term" value="P:peptidoglycan biosynthetic process"/>
    <property type="evidence" value="ECO:0007669"/>
    <property type="project" value="UniProtKB-KW"/>
</dbReference>
<evidence type="ECO:0000259" key="11">
    <source>
        <dbReference type="Pfam" id="PF08245"/>
    </source>
</evidence>
<dbReference type="GO" id="GO:0016881">
    <property type="term" value="F:acid-amino acid ligase activity"/>
    <property type="evidence" value="ECO:0007669"/>
    <property type="project" value="InterPro"/>
</dbReference>
<dbReference type="InterPro" id="IPR013221">
    <property type="entry name" value="Mur_ligase_cen"/>
</dbReference>
<evidence type="ECO:0000313" key="12">
    <source>
        <dbReference type="EMBL" id="RZO25702.1"/>
    </source>
</evidence>
<keyword evidence="4" id="KW-0067">ATP-binding</keyword>
<dbReference type="Gene3D" id="3.40.50.720">
    <property type="entry name" value="NAD(P)-binding Rossmann-like Domain"/>
    <property type="match status" value="1"/>
</dbReference>